<feature type="compositionally biased region" description="Pro residues" evidence="1">
    <location>
        <begin position="264"/>
        <end position="285"/>
    </location>
</feature>
<feature type="transmembrane region" description="Helical" evidence="2">
    <location>
        <begin position="111"/>
        <end position="134"/>
    </location>
</feature>
<protein>
    <recommendedName>
        <fullName evidence="5">Anti-sigma-D factor RsdA sigma factor binding region domain-containing protein</fullName>
    </recommendedName>
</protein>
<gene>
    <name evidence="3" type="ORF">FRX94_10965</name>
</gene>
<evidence type="ECO:0000313" key="3">
    <source>
        <dbReference type="EMBL" id="TWT22787.1"/>
    </source>
</evidence>
<dbReference type="RefSeq" id="WP_146325387.1">
    <property type="nucleotide sequence ID" value="NZ_BAABLR010000065.1"/>
</dbReference>
<feature type="compositionally biased region" description="Low complexity" evidence="1">
    <location>
        <begin position="203"/>
        <end position="218"/>
    </location>
</feature>
<name>A0A5C5UA70_9CORY</name>
<keyword evidence="2" id="KW-0812">Transmembrane</keyword>
<feature type="region of interest" description="Disordered" evidence="1">
    <location>
        <begin position="190"/>
        <end position="292"/>
    </location>
</feature>
<keyword evidence="4" id="KW-1185">Reference proteome</keyword>
<proteinExistence type="predicted"/>
<reference evidence="3 4" key="1">
    <citation type="submission" date="2019-08" db="EMBL/GenBank/DDBJ databases">
        <authorList>
            <person name="Lei W."/>
        </authorList>
    </citation>
    <scope>NUCLEOTIDE SEQUENCE [LARGE SCALE GENOMIC DNA]</scope>
    <source>
        <strain evidence="3 4">CCUG 58627</strain>
    </source>
</reference>
<sequence length="292" mass="29974">MNHLRGVEGSGANGHEKDLVLADDAFLDELARGVDPSDGADELAGLLLGLKAEVEAPMPPAPLVTDAPTTAMPPLRNVVPASEQEFEEEEYEDAEVIDLSAHRPKRSFRQALMHGIIGAAAATLAIAGSGIAIYNAGPGSPLWGAHVALFSDHAAVVELASTLEQADDSRSRGDVEGALELLDQARSMAADIQSKRGSDSGPVTTVTVTQGPVATSTSEKPKTEEPEEPSSPAAPPPPVTVTATVTVVQQPAPAQQPTSQAPTPGGPDNPNPQDPVQPTAEPSPPGDNNGGN</sequence>
<dbReference type="OrthoDB" id="4426886at2"/>
<evidence type="ECO:0008006" key="5">
    <source>
        <dbReference type="Google" id="ProtNLM"/>
    </source>
</evidence>
<keyword evidence="2" id="KW-1133">Transmembrane helix</keyword>
<dbReference type="AlphaFoldDB" id="A0A5C5UA70"/>
<accession>A0A5C5UA70</accession>
<feature type="compositionally biased region" description="Low complexity" evidence="1">
    <location>
        <begin position="240"/>
        <end position="263"/>
    </location>
</feature>
<dbReference type="EMBL" id="VOHM01000028">
    <property type="protein sequence ID" value="TWT22787.1"/>
    <property type="molecule type" value="Genomic_DNA"/>
</dbReference>
<evidence type="ECO:0000256" key="1">
    <source>
        <dbReference type="SAM" id="MobiDB-lite"/>
    </source>
</evidence>
<organism evidence="3 4">
    <name type="scientific">Corynebacterium canis</name>
    <dbReference type="NCBI Taxonomy" id="679663"/>
    <lineage>
        <taxon>Bacteria</taxon>
        <taxon>Bacillati</taxon>
        <taxon>Actinomycetota</taxon>
        <taxon>Actinomycetes</taxon>
        <taxon>Mycobacteriales</taxon>
        <taxon>Corynebacteriaceae</taxon>
        <taxon>Corynebacterium</taxon>
    </lineage>
</organism>
<comment type="caution">
    <text evidence="3">The sequence shown here is derived from an EMBL/GenBank/DDBJ whole genome shotgun (WGS) entry which is preliminary data.</text>
</comment>
<evidence type="ECO:0000256" key="2">
    <source>
        <dbReference type="SAM" id="Phobius"/>
    </source>
</evidence>
<keyword evidence="2" id="KW-0472">Membrane</keyword>
<evidence type="ECO:0000313" key="4">
    <source>
        <dbReference type="Proteomes" id="UP000320791"/>
    </source>
</evidence>
<dbReference type="Proteomes" id="UP000320791">
    <property type="component" value="Unassembled WGS sequence"/>
</dbReference>